<dbReference type="PANTHER" id="PTHR22916">
    <property type="entry name" value="GLYCOSYLTRANSFERASE"/>
    <property type="match status" value="1"/>
</dbReference>
<keyword evidence="2" id="KW-0808">Transferase</keyword>
<keyword evidence="3" id="KW-1185">Reference proteome</keyword>
<name>A0A2U0I5T6_9FLAO</name>
<dbReference type="GO" id="GO:0016758">
    <property type="term" value="F:hexosyltransferase activity"/>
    <property type="evidence" value="ECO:0007669"/>
    <property type="project" value="UniProtKB-ARBA"/>
</dbReference>
<sequence>MLKLIAVLISIITINYNDVAGLKKTMTSVLGQTYPYIEYIVIDGGSTDGSKEYIEQHKEQLAYWISEPDSGIYNAMNKGIDKARGEYLLFLNGGDYLYKTEIIEKVSKLLLGGKDLYYGNLLLDRNGNFVEAKYPESLSFSYFYYRGHLPHPATFIKRNLFSRVYKFKEEFKIVGDYDFLVCAVCKHNASYEHFDEFVTVYDTTGISGNPEYRALLLSERKRSLQSNFPLFTADAERLLRNETMLKTKRFKLLSNLEGKPRAEKMNNYWLKLLTKIFQ</sequence>
<dbReference type="EMBL" id="QEHR01000002">
    <property type="protein sequence ID" value="PVW16452.1"/>
    <property type="molecule type" value="Genomic_DNA"/>
</dbReference>
<dbReference type="OrthoDB" id="9788101at2"/>
<dbReference type="InterPro" id="IPR029044">
    <property type="entry name" value="Nucleotide-diphossugar_trans"/>
</dbReference>
<evidence type="ECO:0000259" key="1">
    <source>
        <dbReference type="Pfam" id="PF00535"/>
    </source>
</evidence>
<reference evidence="2 3" key="1">
    <citation type="submission" date="2018-04" db="EMBL/GenBank/DDBJ databases">
        <title>Marixanthomonas spongiae HN-E44 sp. nov., isolated from a marine sponge.</title>
        <authorList>
            <person name="Luo L."/>
            <person name="Zhuang L."/>
        </authorList>
    </citation>
    <scope>NUCLEOTIDE SEQUENCE [LARGE SCALE GENOMIC DNA]</scope>
    <source>
        <strain evidence="2 3">HN-E44</strain>
    </source>
</reference>
<proteinExistence type="predicted"/>
<dbReference type="Proteomes" id="UP000245962">
    <property type="component" value="Unassembled WGS sequence"/>
</dbReference>
<dbReference type="Pfam" id="PF00535">
    <property type="entry name" value="Glycos_transf_2"/>
    <property type="match status" value="1"/>
</dbReference>
<dbReference type="Gene3D" id="3.90.550.10">
    <property type="entry name" value="Spore Coat Polysaccharide Biosynthesis Protein SpsA, Chain A"/>
    <property type="match status" value="1"/>
</dbReference>
<dbReference type="CDD" id="cd06433">
    <property type="entry name" value="GT_2_WfgS_like"/>
    <property type="match status" value="1"/>
</dbReference>
<dbReference type="PANTHER" id="PTHR22916:SF67">
    <property type="entry name" value="COLANIC ACID BIOSYNTHESIS GLYCOSYL TRANSFERASE WCAE-RELATED"/>
    <property type="match status" value="1"/>
</dbReference>
<protein>
    <submittedName>
        <fullName evidence="2">Glycosyltransferase</fullName>
    </submittedName>
</protein>
<gene>
    <name evidence="2" type="ORF">DDV96_04130</name>
</gene>
<feature type="domain" description="Glycosyltransferase 2-like" evidence="1">
    <location>
        <begin position="10"/>
        <end position="136"/>
    </location>
</feature>
<dbReference type="AlphaFoldDB" id="A0A2U0I5T6"/>
<organism evidence="2 3">
    <name type="scientific">Marixanthomonas spongiae</name>
    <dbReference type="NCBI Taxonomy" id="2174845"/>
    <lineage>
        <taxon>Bacteria</taxon>
        <taxon>Pseudomonadati</taxon>
        <taxon>Bacteroidota</taxon>
        <taxon>Flavobacteriia</taxon>
        <taxon>Flavobacteriales</taxon>
        <taxon>Flavobacteriaceae</taxon>
        <taxon>Marixanthomonas</taxon>
    </lineage>
</organism>
<evidence type="ECO:0000313" key="2">
    <source>
        <dbReference type="EMBL" id="PVW16452.1"/>
    </source>
</evidence>
<accession>A0A2U0I5T6</accession>
<evidence type="ECO:0000313" key="3">
    <source>
        <dbReference type="Proteomes" id="UP000245962"/>
    </source>
</evidence>
<dbReference type="InterPro" id="IPR001173">
    <property type="entry name" value="Glyco_trans_2-like"/>
</dbReference>
<dbReference type="SUPFAM" id="SSF53448">
    <property type="entry name" value="Nucleotide-diphospho-sugar transferases"/>
    <property type="match status" value="1"/>
</dbReference>
<comment type="caution">
    <text evidence="2">The sequence shown here is derived from an EMBL/GenBank/DDBJ whole genome shotgun (WGS) entry which is preliminary data.</text>
</comment>